<dbReference type="AlphaFoldDB" id="A0A495IHH1"/>
<sequence length="121" mass="13997">MDFDEFYNLVFDHFEARASSQSIDSDEQRLSCLLYETFEVVCSLDLQYGTFHAAIVVSENQATSTFFGRNVSPDANRDSIRRGLEVIDEWCRLHLPTEFVRRFEQGITTRPKQSPLYSTVS</sequence>
<evidence type="ECO:0000313" key="1">
    <source>
        <dbReference type="EMBL" id="RKR75140.1"/>
    </source>
</evidence>
<comment type="caution">
    <text evidence="1">The sequence shown here is derived from an EMBL/GenBank/DDBJ whole genome shotgun (WGS) entry which is preliminary data.</text>
</comment>
<organism evidence="1 2">
    <name type="scientific">Frondihabitans australicus</name>
    <dbReference type="NCBI Taxonomy" id="386892"/>
    <lineage>
        <taxon>Bacteria</taxon>
        <taxon>Bacillati</taxon>
        <taxon>Actinomycetota</taxon>
        <taxon>Actinomycetes</taxon>
        <taxon>Micrococcales</taxon>
        <taxon>Microbacteriaceae</taxon>
        <taxon>Frondihabitans</taxon>
    </lineage>
</organism>
<dbReference type="RefSeq" id="WP_121369967.1">
    <property type="nucleotide sequence ID" value="NZ_RBKS01000001.1"/>
</dbReference>
<dbReference type="OrthoDB" id="2982262at2"/>
<name>A0A495IHH1_9MICO</name>
<evidence type="ECO:0000313" key="2">
    <source>
        <dbReference type="Proteomes" id="UP000280008"/>
    </source>
</evidence>
<gene>
    <name evidence="1" type="ORF">C8E83_2278</name>
</gene>
<reference evidence="1 2" key="1">
    <citation type="submission" date="2018-10" db="EMBL/GenBank/DDBJ databases">
        <title>Sequencing the genomes of 1000 actinobacteria strains.</title>
        <authorList>
            <person name="Klenk H.-P."/>
        </authorList>
    </citation>
    <scope>NUCLEOTIDE SEQUENCE [LARGE SCALE GENOMIC DNA]</scope>
    <source>
        <strain evidence="1 2">DSM 17894</strain>
    </source>
</reference>
<proteinExistence type="predicted"/>
<dbReference type="EMBL" id="RBKS01000001">
    <property type="protein sequence ID" value="RKR75140.1"/>
    <property type="molecule type" value="Genomic_DNA"/>
</dbReference>
<dbReference type="Proteomes" id="UP000280008">
    <property type="component" value="Unassembled WGS sequence"/>
</dbReference>
<accession>A0A495IHH1</accession>
<keyword evidence="2" id="KW-1185">Reference proteome</keyword>
<protein>
    <submittedName>
        <fullName evidence="1">Uncharacterized protein</fullName>
    </submittedName>
</protein>